<accession>A0ABQ7Z3Z2</accession>
<feature type="transmembrane region" description="Helical" evidence="1">
    <location>
        <begin position="52"/>
        <end position="73"/>
    </location>
</feature>
<evidence type="ECO:0000313" key="3">
    <source>
        <dbReference type="Proteomes" id="UP000824890"/>
    </source>
</evidence>
<gene>
    <name evidence="2" type="ORF">HID58_072220</name>
</gene>
<keyword evidence="1" id="KW-0812">Transmembrane</keyword>
<evidence type="ECO:0000313" key="2">
    <source>
        <dbReference type="EMBL" id="KAH0874858.1"/>
    </source>
</evidence>
<comment type="caution">
    <text evidence="2">The sequence shown here is derived from an EMBL/GenBank/DDBJ whole genome shotgun (WGS) entry which is preliminary data.</text>
</comment>
<evidence type="ECO:0000256" key="1">
    <source>
        <dbReference type="SAM" id="Phobius"/>
    </source>
</evidence>
<proteinExistence type="predicted"/>
<organism evidence="2 3">
    <name type="scientific">Brassica napus</name>
    <name type="common">Rape</name>
    <dbReference type="NCBI Taxonomy" id="3708"/>
    <lineage>
        <taxon>Eukaryota</taxon>
        <taxon>Viridiplantae</taxon>
        <taxon>Streptophyta</taxon>
        <taxon>Embryophyta</taxon>
        <taxon>Tracheophyta</taxon>
        <taxon>Spermatophyta</taxon>
        <taxon>Magnoliopsida</taxon>
        <taxon>eudicotyledons</taxon>
        <taxon>Gunneridae</taxon>
        <taxon>Pentapetalae</taxon>
        <taxon>rosids</taxon>
        <taxon>malvids</taxon>
        <taxon>Brassicales</taxon>
        <taxon>Brassicaceae</taxon>
        <taxon>Brassiceae</taxon>
        <taxon>Brassica</taxon>
    </lineage>
</organism>
<feature type="transmembrane region" description="Helical" evidence="1">
    <location>
        <begin position="175"/>
        <end position="194"/>
    </location>
</feature>
<dbReference type="Proteomes" id="UP000824890">
    <property type="component" value="Unassembled WGS sequence"/>
</dbReference>
<keyword evidence="1" id="KW-0472">Membrane</keyword>
<keyword evidence="1" id="KW-1133">Transmembrane helix</keyword>
<protein>
    <submittedName>
        <fullName evidence="2">Uncharacterized protein</fullName>
    </submittedName>
</protein>
<reference evidence="2 3" key="1">
    <citation type="submission" date="2021-05" db="EMBL/GenBank/DDBJ databases">
        <title>Genome Assembly of Synthetic Allotetraploid Brassica napus Reveals Homoeologous Exchanges between Subgenomes.</title>
        <authorList>
            <person name="Davis J.T."/>
        </authorList>
    </citation>
    <scope>NUCLEOTIDE SEQUENCE [LARGE SCALE GENOMIC DNA]</scope>
    <source>
        <strain evidence="3">cv. Da-Ae</strain>
        <tissue evidence="2">Seedling</tissue>
    </source>
</reference>
<keyword evidence="3" id="KW-1185">Reference proteome</keyword>
<name>A0ABQ7Z3Z2_BRANA</name>
<sequence length="227" mass="25510">MASPSAVYEDRKSDDLEIVSVGALYSGSCDKKYGSSSRNFCLISFFFIREKIVSLILWAIKLFELTMGAHIIWRLKKVLKYLCFCCSDSGKLMGVVDSFSVKSYCDLLSSSNSALILWKTVSCAALCTSKRGMAVATHAELLAAENELLAAEGTSVMKENVTHETSQSDQNSKSIILRNPGVIIKIIVLLFGVYRNRCHMQLMLILYKMFKYDWSYVSNLKFSFVYS</sequence>
<dbReference type="EMBL" id="JAGKQM010000016">
    <property type="protein sequence ID" value="KAH0874858.1"/>
    <property type="molecule type" value="Genomic_DNA"/>
</dbReference>